<dbReference type="AlphaFoldDB" id="A0A4Z2HWQ1"/>
<feature type="region of interest" description="Disordered" evidence="1">
    <location>
        <begin position="289"/>
        <end position="322"/>
    </location>
</feature>
<feature type="compositionally biased region" description="Basic residues" evidence="1">
    <location>
        <begin position="385"/>
        <end position="396"/>
    </location>
</feature>
<reference evidence="2 3" key="1">
    <citation type="submission" date="2019-03" db="EMBL/GenBank/DDBJ databases">
        <title>First draft genome of Liparis tanakae, snailfish: a comprehensive survey of snailfish specific genes.</title>
        <authorList>
            <person name="Kim W."/>
            <person name="Song I."/>
            <person name="Jeong J.-H."/>
            <person name="Kim D."/>
            <person name="Kim S."/>
            <person name="Ryu S."/>
            <person name="Song J.Y."/>
            <person name="Lee S.K."/>
        </authorList>
    </citation>
    <scope>NUCLEOTIDE SEQUENCE [LARGE SCALE GENOMIC DNA]</scope>
    <source>
        <tissue evidence="2">Muscle</tissue>
    </source>
</reference>
<keyword evidence="2" id="KW-0675">Receptor</keyword>
<protein>
    <submittedName>
        <fullName evidence="2">NT-3 growth factor receptor</fullName>
    </submittedName>
</protein>
<dbReference type="OrthoDB" id="8997895at2759"/>
<dbReference type="EMBL" id="SRLO01000167">
    <property type="protein sequence ID" value="TNN70127.1"/>
    <property type="molecule type" value="Genomic_DNA"/>
</dbReference>
<evidence type="ECO:0000313" key="2">
    <source>
        <dbReference type="EMBL" id="TNN70127.1"/>
    </source>
</evidence>
<gene>
    <name evidence="2" type="primary">NTRK3_0</name>
    <name evidence="2" type="ORF">EYF80_019627</name>
</gene>
<feature type="region of interest" description="Disordered" evidence="1">
    <location>
        <begin position="381"/>
        <end position="405"/>
    </location>
</feature>
<keyword evidence="3" id="KW-1185">Reference proteome</keyword>
<organism evidence="2 3">
    <name type="scientific">Liparis tanakae</name>
    <name type="common">Tanaka's snailfish</name>
    <dbReference type="NCBI Taxonomy" id="230148"/>
    <lineage>
        <taxon>Eukaryota</taxon>
        <taxon>Metazoa</taxon>
        <taxon>Chordata</taxon>
        <taxon>Craniata</taxon>
        <taxon>Vertebrata</taxon>
        <taxon>Euteleostomi</taxon>
        <taxon>Actinopterygii</taxon>
        <taxon>Neopterygii</taxon>
        <taxon>Teleostei</taxon>
        <taxon>Neoteleostei</taxon>
        <taxon>Acanthomorphata</taxon>
        <taxon>Eupercaria</taxon>
        <taxon>Perciformes</taxon>
        <taxon>Cottioidei</taxon>
        <taxon>Cottales</taxon>
        <taxon>Liparidae</taxon>
        <taxon>Liparis</taxon>
    </lineage>
</organism>
<sequence>MSVFQDYLSSMLDCPPTCSCSQIEIYCNKSDNGRFFPLLALQDTGSNGTSVDIAELFKNISSIGSLQACGVQSDRRMLRTTPHSDSRGLVAVTAFHGSRHDGVAKCAVLPVGVLTTWTPCRLRIAGLTPGAPVGAIIIISISISIIIMSHEAGRGTSIPLRKKESKGTQTKIAGCSPRALSHTAARFRLYFVGGHFRKQMDGGFNSMGCLIHMHIQCAADNQTLRADNTLGSAGRLFPASSARHIENWTGLQTLRDVDMELYTGLQRLTIMNCNLRVIQARAFAQNPHLRSMLPHRGGYKEQPRERPNKSGGNVVTGEPESPKCHFRTRAAAVEMKGGRGDETVIQMTPAVSIVFRLPLPPAHKKKIERCISKILARDRSDRAGVHRNNHGKRTGCRKTEKSPSN</sequence>
<proteinExistence type="predicted"/>
<name>A0A4Z2HWQ1_9TELE</name>
<comment type="caution">
    <text evidence="2">The sequence shown here is derived from an EMBL/GenBank/DDBJ whole genome shotgun (WGS) entry which is preliminary data.</text>
</comment>
<feature type="compositionally biased region" description="Basic and acidic residues" evidence="1">
    <location>
        <begin position="298"/>
        <end position="308"/>
    </location>
</feature>
<evidence type="ECO:0000313" key="3">
    <source>
        <dbReference type="Proteomes" id="UP000314294"/>
    </source>
</evidence>
<dbReference type="Proteomes" id="UP000314294">
    <property type="component" value="Unassembled WGS sequence"/>
</dbReference>
<evidence type="ECO:0000256" key="1">
    <source>
        <dbReference type="SAM" id="MobiDB-lite"/>
    </source>
</evidence>
<accession>A0A4Z2HWQ1</accession>